<organism evidence="3 4">
    <name type="scientific">Beutenbergia cavernae (strain ATCC BAA-8 / DSM 12333 / CCUG 43141 / JCM 11478 / NBRC 16432 / NCIMB 13614 / HKI 0122)</name>
    <dbReference type="NCBI Taxonomy" id="471853"/>
    <lineage>
        <taxon>Bacteria</taxon>
        <taxon>Bacillati</taxon>
        <taxon>Actinomycetota</taxon>
        <taxon>Actinomycetes</taxon>
        <taxon>Micrococcales</taxon>
        <taxon>Beutenbergiaceae</taxon>
        <taxon>Beutenbergia</taxon>
    </lineage>
</organism>
<dbReference type="RefSeq" id="WP_015883376.1">
    <property type="nucleotide sequence ID" value="NC_012669.1"/>
</dbReference>
<dbReference type="KEGG" id="bcv:Bcav_2891"/>
<feature type="compositionally biased region" description="Acidic residues" evidence="1">
    <location>
        <begin position="185"/>
        <end position="201"/>
    </location>
</feature>
<dbReference type="eggNOG" id="COG1451">
    <property type="taxonomic scope" value="Bacteria"/>
</dbReference>
<dbReference type="InterPro" id="IPR002725">
    <property type="entry name" value="YgjP-like_metallopeptidase"/>
</dbReference>
<accession>C5BZ21</accession>
<dbReference type="CDD" id="cd07344">
    <property type="entry name" value="M48_yhfN_like"/>
    <property type="match status" value="1"/>
</dbReference>
<keyword evidence="4" id="KW-1185">Reference proteome</keyword>
<evidence type="ECO:0000256" key="1">
    <source>
        <dbReference type="SAM" id="MobiDB-lite"/>
    </source>
</evidence>
<reference evidence="3 4" key="1">
    <citation type="journal article" date="2009" name="Stand. Genomic Sci.">
        <title>Complete genome sequence of Beutenbergia cavernae type strain (HKI 0122).</title>
        <authorList>
            <person name="Land M."/>
            <person name="Pukall R."/>
            <person name="Abt B."/>
            <person name="Goker M."/>
            <person name="Rohde M."/>
            <person name="Glavina Del Rio T."/>
            <person name="Tice H."/>
            <person name="Copeland A."/>
            <person name="Cheng J.F."/>
            <person name="Lucas S."/>
            <person name="Chen F."/>
            <person name="Nolan M."/>
            <person name="Bruce D."/>
            <person name="Goodwin L."/>
            <person name="Pitluck S."/>
            <person name="Ivanova N."/>
            <person name="Mavromatis K."/>
            <person name="Ovchinnikova G."/>
            <person name="Pati A."/>
            <person name="Chen A."/>
            <person name="Palaniappan K."/>
            <person name="Hauser L."/>
            <person name="Chang Y.J."/>
            <person name="Jefferies C.C."/>
            <person name="Saunders E."/>
            <person name="Brettin T."/>
            <person name="Detter J.C."/>
            <person name="Han C."/>
            <person name="Chain P."/>
            <person name="Bristow J."/>
            <person name="Eisen J.A."/>
            <person name="Markowitz V."/>
            <person name="Hugenholtz P."/>
            <person name="Kyrpides N.C."/>
            <person name="Klenk H.P."/>
            <person name="Lapidus A."/>
        </authorList>
    </citation>
    <scope>NUCLEOTIDE SEQUENCE [LARGE SCALE GENOMIC DNA]</scope>
    <source>
        <strain evidence="4">ATCC BAA-8 / DSM 12333 / NBRC 16432</strain>
    </source>
</reference>
<dbReference type="PANTHER" id="PTHR30399">
    <property type="entry name" value="UNCHARACTERIZED PROTEIN YGJP"/>
    <property type="match status" value="1"/>
</dbReference>
<dbReference type="HOGENOM" id="CLU_094108_1_0_11"/>
<feature type="region of interest" description="Disordered" evidence="1">
    <location>
        <begin position="173"/>
        <end position="208"/>
    </location>
</feature>
<name>C5BZ21_BEUC1</name>
<feature type="domain" description="YgjP-like metallopeptidase" evidence="2">
    <location>
        <begin position="95"/>
        <end position="159"/>
    </location>
</feature>
<evidence type="ECO:0000313" key="4">
    <source>
        <dbReference type="Proteomes" id="UP000007962"/>
    </source>
</evidence>
<evidence type="ECO:0000259" key="2">
    <source>
        <dbReference type="Pfam" id="PF01863"/>
    </source>
</evidence>
<dbReference type="EMBL" id="CP001618">
    <property type="protein sequence ID" value="ACQ81136.1"/>
    <property type="molecule type" value="Genomic_DNA"/>
</dbReference>
<gene>
    <name evidence="3" type="ordered locus">Bcav_2891</name>
</gene>
<dbReference type="InterPro" id="IPR053136">
    <property type="entry name" value="UTP_pyrophosphatase-like"/>
</dbReference>
<dbReference type="PANTHER" id="PTHR30399:SF1">
    <property type="entry name" value="UTP PYROPHOSPHATASE"/>
    <property type="match status" value="1"/>
</dbReference>
<dbReference type="Proteomes" id="UP000007962">
    <property type="component" value="Chromosome"/>
</dbReference>
<proteinExistence type="predicted"/>
<dbReference type="Pfam" id="PF01863">
    <property type="entry name" value="YgjP-like"/>
    <property type="match status" value="1"/>
</dbReference>
<protein>
    <recommendedName>
        <fullName evidence="2">YgjP-like metallopeptidase domain-containing protein</fullName>
    </recommendedName>
</protein>
<evidence type="ECO:0000313" key="3">
    <source>
        <dbReference type="EMBL" id="ACQ81136.1"/>
    </source>
</evidence>
<dbReference type="AlphaFoldDB" id="C5BZ21"/>
<sequence>MEPDAAEIAPEVEVRRSRRRTRTVTAFRERGRVVVAIPARFSRAEEAAWVERMVARLERTERRRRPSDDELVTRAARLSSTYLGGAVRPTSVAWVGNQGRRWGSCSPSNGSIRISDRLRGMPTWVLDYVLLHELAHLVDAGHGPAFWALLEGYPHTERARGFLSGVSFAQQDGSAGGDGFADADGFGDDDDGFGDDGDADDVLAGPRA</sequence>
<dbReference type="STRING" id="471853.Bcav_2891"/>
<dbReference type="Gene3D" id="3.30.2010.10">
    <property type="entry name" value="Metalloproteases ('zincins'), catalytic domain"/>
    <property type="match status" value="1"/>
</dbReference>